<proteinExistence type="inferred from homology"/>
<dbReference type="Gene3D" id="3.20.20.30">
    <property type="entry name" value="Luciferase-like domain"/>
    <property type="match status" value="1"/>
</dbReference>
<dbReference type="InterPro" id="IPR051260">
    <property type="entry name" value="Diverse_substr_monoxygenases"/>
</dbReference>
<dbReference type="InterPro" id="IPR036661">
    <property type="entry name" value="Luciferase-like_sf"/>
</dbReference>
<name>A0ABV6F6Q3_9MICC</name>
<gene>
    <name evidence="7" type="ORF">ACFFIO_11265</name>
</gene>
<accession>A0ABV6F6Q3</accession>
<reference evidence="7 8" key="1">
    <citation type="submission" date="2024-09" db="EMBL/GenBank/DDBJ databases">
        <authorList>
            <person name="Sun Q."/>
            <person name="Mori K."/>
        </authorList>
    </citation>
    <scope>NUCLEOTIDE SEQUENCE [LARGE SCALE GENOMIC DNA]</scope>
    <source>
        <strain evidence="7 8">CCM 7609</strain>
    </source>
</reference>
<keyword evidence="4 7" id="KW-0503">Monooxygenase</keyword>
<dbReference type="EC" id="1.14.-.-" evidence="7"/>
<evidence type="ECO:0000256" key="3">
    <source>
        <dbReference type="ARBA" id="ARBA00023002"/>
    </source>
</evidence>
<dbReference type="GO" id="GO:0004497">
    <property type="term" value="F:monooxygenase activity"/>
    <property type="evidence" value="ECO:0007669"/>
    <property type="project" value="UniProtKB-KW"/>
</dbReference>
<dbReference type="PANTHER" id="PTHR30011:SF16">
    <property type="entry name" value="C2H2 FINGER DOMAIN TRANSCRIPTION FACTOR (EUROFUNG)-RELATED"/>
    <property type="match status" value="1"/>
</dbReference>
<keyword evidence="8" id="KW-1185">Reference proteome</keyword>
<dbReference type="NCBIfam" id="TIGR03860">
    <property type="entry name" value="FMN_nitrolo"/>
    <property type="match status" value="1"/>
</dbReference>
<evidence type="ECO:0000259" key="6">
    <source>
        <dbReference type="Pfam" id="PF00296"/>
    </source>
</evidence>
<evidence type="ECO:0000313" key="7">
    <source>
        <dbReference type="EMBL" id="MFC0249077.1"/>
    </source>
</evidence>
<comment type="caution">
    <text evidence="7">The sequence shown here is derived from an EMBL/GenBank/DDBJ whole genome shotgun (WGS) entry which is preliminary data.</text>
</comment>
<keyword evidence="1" id="KW-0285">Flavoprotein</keyword>
<evidence type="ECO:0000256" key="4">
    <source>
        <dbReference type="ARBA" id="ARBA00023033"/>
    </source>
</evidence>
<dbReference type="InterPro" id="IPR016215">
    <property type="entry name" value="NTA_MOA"/>
</dbReference>
<evidence type="ECO:0000256" key="1">
    <source>
        <dbReference type="ARBA" id="ARBA00022630"/>
    </source>
</evidence>
<dbReference type="InterPro" id="IPR011251">
    <property type="entry name" value="Luciferase-like_dom"/>
</dbReference>
<dbReference type="SUPFAM" id="SSF51679">
    <property type="entry name" value="Bacterial luciferase-like"/>
    <property type="match status" value="1"/>
</dbReference>
<keyword evidence="2" id="KW-0288">FMN</keyword>
<dbReference type="RefSeq" id="WP_378041860.1">
    <property type="nucleotide sequence ID" value="NZ_JBHLWH010000030.1"/>
</dbReference>
<protein>
    <submittedName>
        <fullName evidence="7">NtaA/DmoA family FMN-dependent monooxygenase</fullName>
        <ecNumber evidence="7">1.14.-.-</ecNumber>
    </submittedName>
</protein>
<dbReference type="Proteomes" id="UP001589766">
    <property type="component" value="Unassembled WGS sequence"/>
</dbReference>
<evidence type="ECO:0000256" key="2">
    <source>
        <dbReference type="ARBA" id="ARBA00022643"/>
    </source>
</evidence>
<sequence length="462" mass="51075">MTSPTKPLLFNAAPMFTASHGHHGQWRRPDAIDPEFNDVRLWIDLAKKLEEATFDGIFFPDVSGHHGPVDVPIDTIVEEGLQLPSNDPLLLLAALATHTENIGLAFTSNILQAHPFTFARQVSTLDHLSGGRASWNIVTGWQNNGARNFGLRSLPEHDSRYEWAEEYVEVAYKLWEGSWDEGALLKDKANSRFSDPAMVHKIFHEGPRYRVEGPHLPSPSLQRTPLLYQAGSSAAGRAFAARHAEGVFLMPDSPAGAAEQISQTRALAVEAGRRPEDLKFFPGLSFIVGDTEEEAQDKAEFVHSYVSVAGLLAHMAVVDDDGQAYPLDTPLSRVRTQAMQGTVERARSRITDREPIVEDLALELRSNPLVGTPEQIADALEEWRDAGVDGINVMSYVLGDYAEFADKVIPVLRERGLAKTAYGEGSYRRKLFGEDRLNDRHPAAAYRGAFSNGPRTWEEATA</sequence>
<organism evidence="7 8">
    <name type="scientific">Citricoccus parietis</name>
    <dbReference type="NCBI Taxonomy" id="592307"/>
    <lineage>
        <taxon>Bacteria</taxon>
        <taxon>Bacillati</taxon>
        <taxon>Actinomycetota</taxon>
        <taxon>Actinomycetes</taxon>
        <taxon>Micrococcales</taxon>
        <taxon>Micrococcaceae</taxon>
        <taxon>Citricoccus</taxon>
    </lineage>
</organism>
<evidence type="ECO:0000313" key="8">
    <source>
        <dbReference type="Proteomes" id="UP001589766"/>
    </source>
</evidence>
<dbReference type="EMBL" id="JBHLWH010000030">
    <property type="protein sequence ID" value="MFC0249077.1"/>
    <property type="molecule type" value="Genomic_DNA"/>
</dbReference>
<evidence type="ECO:0000256" key="5">
    <source>
        <dbReference type="ARBA" id="ARBA00033748"/>
    </source>
</evidence>
<feature type="domain" description="Luciferase-like" evidence="6">
    <location>
        <begin position="31"/>
        <end position="389"/>
    </location>
</feature>
<dbReference type="PANTHER" id="PTHR30011">
    <property type="entry name" value="ALKANESULFONATE MONOOXYGENASE-RELATED"/>
    <property type="match status" value="1"/>
</dbReference>
<dbReference type="PIRSF" id="PIRSF000337">
    <property type="entry name" value="NTA_MOA"/>
    <property type="match status" value="1"/>
</dbReference>
<comment type="similarity">
    <text evidence="5">Belongs to the NtaA/SnaA/DszA monooxygenase family.</text>
</comment>
<keyword evidence="3 7" id="KW-0560">Oxidoreductase</keyword>
<dbReference type="Pfam" id="PF00296">
    <property type="entry name" value="Bac_luciferase"/>
    <property type="match status" value="1"/>
</dbReference>